<organism evidence="2 3">
    <name type="scientific">Polistes dominula</name>
    <name type="common">European paper wasp</name>
    <name type="synonym">Vespa dominula</name>
    <dbReference type="NCBI Taxonomy" id="743375"/>
    <lineage>
        <taxon>Eukaryota</taxon>
        <taxon>Metazoa</taxon>
        <taxon>Ecdysozoa</taxon>
        <taxon>Arthropoda</taxon>
        <taxon>Hexapoda</taxon>
        <taxon>Insecta</taxon>
        <taxon>Pterygota</taxon>
        <taxon>Neoptera</taxon>
        <taxon>Endopterygota</taxon>
        <taxon>Hymenoptera</taxon>
        <taxon>Apocrita</taxon>
        <taxon>Aculeata</taxon>
        <taxon>Vespoidea</taxon>
        <taxon>Vespidae</taxon>
        <taxon>Polistinae</taxon>
        <taxon>Polistini</taxon>
        <taxon>Polistes</taxon>
    </lineage>
</organism>
<sequence>MTRKLFILPYMKIVFLLLITIMIPCYYGLMYGGDTGKSYFDIYTAIVVDKFREVMRNGNETLEIPIMDPFKLDQFEYNIREKFNIEAQGYLQNLQINKLSTYKIIQAEFHLFRIKVNVHYIWDSIELITDYNLTGIYEHFLPIYGLGEIDAIVKGLDVEVIMGLWIKNGYLYVRNLQSAIKLEELDIKVTGLFNNKHISNIISIILSNVAPQLVDIYQEELTELLNTSATDIINDLQKNNTLWDLIFNS</sequence>
<dbReference type="InterPro" id="IPR038606">
    <property type="entry name" value="To_sf"/>
</dbReference>
<dbReference type="GeneID" id="107070173"/>
<reference evidence="3" key="1">
    <citation type="submission" date="2025-08" db="UniProtKB">
        <authorList>
            <consortium name="RefSeq"/>
        </authorList>
    </citation>
    <scope>IDENTIFICATION</scope>
    <source>
        <tissue evidence="3">Whole body</tissue>
    </source>
</reference>
<dbReference type="PANTHER" id="PTHR11008:SF9">
    <property type="entry name" value="PROTEIN TAKEOUT-LIKE PROTEIN"/>
    <property type="match status" value="1"/>
</dbReference>
<evidence type="ECO:0000313" key="3">
    <source>
        <dbReference type="RefSeq" id="XP_015183596.1"/>
    </source>
</evidence>
<gene>
    <name evidence="3" type="primary">LOC107070173</name>
</gene>
<evidence type="ECO:0000313" key="2">
    <source>
        <dbReference type="Proteomes" id="UP000694924"/>
    </source>
</evidence>
<feature type="transmembrane region" description="Helical" evidence="1">
    <location>
        <begin position="6"/>
        <end position="29"/>
    </location>
</feature>
<dbReference type="Proteomes" id="UP000694924">
    <property type="component" value="Unplaced"/>
</dbReference>
<protein>
    <submittedName>
        <fullName evidence="3">Uncharacterized protein LOC107070173</fullName>
    </submittedName>
</protein>
<evidence type="ECO:0000256" key="1">
    <source>
        <dbReference type="SAM" id="Phobius"/>
    </source>
</evidence>
<proteinExistence type="predicted"/>
<dbReference type="SMART" id="SM00700">
    <property type="entry name" value="JHBP"/>
    <property type="match status" value="1"/>
</dbReference>
<accession>A0ABM1ITQ9</accession>
<keyword evidence="1" id="KW-0472">Membrane</keyword>
<name>A0ABM1ITQ9_POLDO</name>
<dbReference type="Pfam" id="PF06585">
    <property type="entry name" value="JHBP"/>
    <property type="match status" value="1"/>
</dbReference>
<dbReference type="InterPro" id="IPR010562">
    <property type="entry name" value="Haemolymph_juvenile_hormone-bd"/>
</dbReference>
<keyword evidence="1" id="KW-1133">Transmembrane helix</keyword>
<keyword evidence="1" id="KW-0812">Transmembrane</keyword>
<keyword evidence="2" id="KW-1185">Reference proteome</keyword>
<dbReference type="RefSeq" id="XP_015183596.1">
    <property type="nucleotide sequence ID" value="XM_015328110.1"/>
</dbReference>
<dbReference type="Gene3D" id="3.15.10.30">
    <property type="entry name" value="Haemolymph juvenile hormone binding protein"/>
    <property type="match status" value="1"/>
</dbReference>
<dbReference type="PANTHER" id="PTHR11008">
    <property type="entry name" value="PROTEIN TAKEOUT-LIKE PROTEIN"/>
    <property type="match status" value="1"/>
</dbReference>